<accession>A0A939NLS8</accession>
<dbReference type="AlphaFoldDB" id="A0A939NLS8"/>
<comment type="caution">
    <text evidence="3">The sequence shown here is derived from an EMBL/GenBank/DDBJ whole genome shotgun (WGS) entry which is preliminary data.</text>
</comment>
<evidence type="ECO:0000313" key="2">
    <source>
        <dbReference type="EMBL" id="MBO1997313.1"/>
    </source>
</evidence>
<dbReference type="Proteomes" id="UP000664002">
    <property type="component" value="Unassembled WGS sequence"/>
</dbReference>
<feature type="region of interest" description="Disordered" evidence="1">
    <location>
        <begin position="15"/>
        <end position="45"/>
    </location>
</feature>
<name>A0A939NLS8_KLEPN</name>
<sequence>MVSCARDAGDGFLLWQAGHNPDGTTAANQSGDDDRELTQHDGGRV</sequence>
<dbReference type="Proteomes" id="UP000664267">
    <property type="component" value="Unassembled WGS sequence"/>
</dbReference>
<gene>
    <name evidence="2" type="ORF">J4730_08530</name>
    <name evidence="3" type="ORF">J4733_18745</name>
</gene>
<proteinExistence type="predicted"/>
<reference evidence="3" key="1">
    <citation type="submission" date="2021-03" db="EMBL/GenBank/DDBJ databases">
        <title>Molecular epidemiology and mechanisms of colistin and carbapenem resistance in Enterobacteriaceae from clinical isolates, the environment and porcine samples in Pretoria, South Africa.</title>
        <authorList>
            <person name="Bogoshi D."/>
            <person name="Mbelle N.M."/>
            <person name="Naidoo V."/>
            <person name="Osei Sekyere J."/>
        </authorList>
    </citation>
    <scope>NUCLEOTIDE SEQUENCE</scope>
    <source>
        <strain evidence="2">C027</strain>
        <strain evidence="3">C029</strain>
    </source>
</reference>
<organism evidence="3 4">
    <name type="scientific">Klebsiella pneumoniae</name>
    <dbReference type="NCBI Taxonomy" id="573"/>
    <lineage>
        <taxon>Bacteria</taxon>
        <taxon>Pseudomonadati</taxon>
        <taxon>Pseudomonadota</taxon>
        <taxon>Gammaproteobacteria</taxon>
        <taxon>Enterobacterales</taxon>
        <taxon>Enterobacteriaceae</taxon>
        <taxon>Klebsiella/Raoultella group</taxon>
        <taxon>Klebsiella</taxon>
        <taxon>Klebsiella pneumoniae complex</taxon>
    </lineage>
</organism>
<dbReference type="EMBL" id="JAGETM010000004">
    <property type="protein sequence ID" value="MBO1997313.1"/>
    <property type="molecule type" value="Genomic_DNA"/>
</dbReference>
<evidence type="ECO:0000313" key="3">
    <source>
        <dbReference type="EMBL" id="MBO2025772.1"/>
    </source>
</evidence>
<protein>
    <submittedName>
        <fullName evidence="3">Uncharacterized protein</fullName>
    </submittedName>
</protein>
<evidence type="ECO:0000256" key="1">
    <source>
        <dbReference type="SAM" id="MobiDB-lite"/>
    </source>
</evidence>
<feature type="compositionally biased region" description="Basic and acidic residues" evidence="1">
    <location>
        <begin position="36"/>
        <end position="45"/>
    </location>
</feature>
<evidence type="ECO:0000313" key="4">
    <source>
        <dbReference type="Proteomes" id="UP000664267"/>
    </source>
</evidence>
<dbReference type="EMBL" id="JAGETN010000032">
    <property type="protein sequence ID" value="MBO2025772.1"/>
    <property type="molecule type" value="Genomic_DNA"/>
</dbReference>